<keyword evidence="12" id="KW-0206">Cytoskeleton</keyword>
<evidence type="ECO:0000256" key="2">
    <source>
        <dbReference type="ARBA" id="ARBA00004204"/>
    </source>
</evidence>
<dbReference type="CDD" id="cd21241">
    <property type="entry name" value="CH_SYNE1_rpt1"/>
    <property type="match status" value="1"/>
</dbReference>
<dbReference type="SMART" id="SM00150">
    <property type="entry name" value="SPEC"/>
    <property type="match status" value="35"/>
</dbReference>
<evidence type="ECO:0000256" key="13">
    <source>
        <dbReference type="ARBA" id="ARBA00023242"/>
    </source>
</evidence>
<dbReference type="FunFam" id="1.20.58.60:FF:000195">
    <property type="entry name" value="Uncharacterized protein, isoform B"/>
    <property type="match status" value="1"/>
</dbReference>
<dbReference type="InterPro" id="IPR036872">
    <property type="entry name" value="CH_dom_sf"/>
</dbReference>
<feature type="coiled-coil region" evidence="14">
    <location>
        <begin position="7429"/>
        <end position="7503"/>
    </location>
</feature>
<organism evidence="17 18">
    <name type="scientific">Trichogramma kaykai</name>
    <dbReference type="NCBI Taxonomy" id="54128"/>
    <lineage>
        <taxon>Eukaryota</taxon>
        <taxon>Metazoa</taxon>
        <taxon>Ecdysozoa</taxon>
        <taxon>Arthropoda</taxon>
        <taxon>Hexapoda</taxon>
        <taxon>Insecta</taxon>
        <taxon>Pterygota</taxon>
        <taxon>Neoptera</taxon>
        <taxon>Endopterygota</taxon>
        <taxon>Hymenoptera</taxon>
        <taxon>Apocrita</taxon>
        <taxon>Proctotrupomorpha</taxon>
        <taxon>Chalcidoidea</taxon>
        <taxon>Trichogrammatidae</taxon>
        <taxon>Trichogramma</taxon>
    </lineage>
</organism>
<dbReference type="GO" id="GO:0005856">
    <property type="term" value="C:cytoskeleton"/>
    <property type="evidence" value="ECO:0007669"/>
    <property type="project" value="UniProtKB-SubCell"/>
</dbReference>
<evidence type="ECO:0000313" key="17">
    <source>
        <dbReference type="EMBL" id="KAL3398772.1"/>
    </source>
</evidence>
<dbReference type="SUPFAM" id="SSF58104">
    <property type="entry name" value="Methyl-accepting chemotaxis protein (MCP) signaling domain"/>
    <property type="match status" value="1"/>
</dbReference>
<dbReference type="PROSITE" id="PS00020">
    <property type="entry name" value="ACTININ_2"/>
    <property type="match status" value="1"/>
</dbReference>
<dbReference type="SMART" id="SM00033">
    <property type="entry name" value="CH"/>
    <property type="match status" value="2"/>
</dbReference>
<dbReference type="FunFam" id="1.20.58.60:FF:000188">
    <property type="entry name" value="Uncharacterized protein, isoform D"/>
    <property type="match status" value="1"/>
</dbReference>
<dbReference type="InterPro" id="IPR001715">
    <property type="entry name" value="CH_dom"/>
</dbReference>
<feature type="coiled-coil region" evidence="14">
    <location>
        <begin position="7790"/>
        <end position="7849"/>
    </location>
</feature>
<keyword evidence="5" id="KW-0963">Cytoplasm</keyword>
<evidence type="ECO:0000256" key="11">
    <source>
        <dbReference type="ARBA" id="ARBA00023203"/>
    </source>
</evidence>
<evidence type="ECO:0000256" key="10">
    <source>
        <dbReference type="ARBA" id="ARBA00023136"/>
    </source>
</evidence>
<keyword evidence="8" id="KW-1133">Transmembrane helix</keyword>
<feature type="domain" description="Calponin-homology (CH)" evidence="16">
    <location>
        <begin position="248"/>
        <end position="355"/>
    </location>
</feature>
<feature type="coiled-coil region" evidence="14">
    <location>
        <begin position="2827"/>
        <end position="2861"/>
    </location>
</feature>
<keyword evidence="10" id="KW-0472">Membrane</keyword>
<feature type="compositionally biased region" description="Basic and acidic residues" evidence="15">
    <location>
        <begin position="53"/>
        <end position="68"/>
    </location>
</feature>
<feature type="coiled-coil region" evidence="14">
    <location>
        <begin position="6791"/>
        <end position="6821"/>
    </location>
</feature>
<evidence type="ECO:0000256" key="12">
    <source>
        <dbReference type="ARBA" id="ARBA00023212"/>
    </source>
</evidence>
<evidence type="ECO:0000256" key="14">
    <source>
        <dbReference type="SAM" id="Coils"/>
    </source>
</evidence>
<dbReference type="Gene3D" id="1.20.58.60">
    <property type="match status" value="27"/>
</dbReference>
<feature type="coiled-coil region" evidence="14">
    <location>
        <begin position="2660"/>
        <end position="2713"/>
    </location>
</feature>
<feature type="coiled-coil region" evidence="14">
    <location>
        <begin position="4826"/>
        <end position="4886"/>
    </location>
</feature>
<evidence type="ECO:0000256" key="7">
    <source>
        <dbReference type="ARBA" id="ARBA00022737"/>
    </source>
</evidence>
<gene>
    <name evidence="17" type="ORF">TKK_007888</name>
</gene>
<feature type="compositionally biased region" description="Low complexity" evidence="15">
    <location>
        <begin position="110"/>
        <end position="123"/>
    </location>
</feature>
<keyword evidence="18" id="KW-1185">Reference proteome</keyword>
<dbReference type="InterPro" id="IPR001589">
    <property type="entry name" value="Actinin_actin-bd_CS"/>
</dbReference>
<dbReference type="InterPro" id="IPR057057">
    <property type="entry name" value="Spectrin_SYNE1"/>
</dbReference>
<evidence type="ECO:0000256" key="15">
    <source>
        <dbReference type="SAM" id="MobiDB-lite"/>
    </source>
</evidence>
<feature type="coiled-coil region" evidence="14">
    <location>
        <begin position="6572"/>
        <end position="6623"/>
    </location>
</feature>
<accession>A0ABD2X1R8</accession>
<dbReference type="PANTHER" id="PTHR47535:SF1">
    <property type="entry name" value="NESPRIN-1"/>
    <property type="match status" value="1"/>
</dbReference>
<dbReference type="GO" id="GO:0003779">
    <property type="term" value="F:actin binding"/>
    <property type="evidence" value="ECO:0007669"/>
    <property type="project" value="UniProtKB-KW"/>
</dbReference>
<keyword evidence="7" id="KW-0677">Repeat</keyword>
<dbReference type="InterPro" id="IPR052403">
    <property type="entry name" value="LINC-complex_assoc"/>
</dbReference>
<proteinExistence type="inferred from homology"/>
<feature type="coiled-coil region" evidence="14">
    <location>
        <begin position="6985"/>
        <end position="7076"/>
    </location>
</feature>
<feature type="compositionally biased region" description="Polar residues" evidence="15">
    <location>
        <begin position="26"/>
        <end position="36"/>
    </location>
</feature>
<evidence type="ECO:0000256" key="8">
    <source>
        <dbReference type="ARBA" id="ARBA00022989"/>
    </source>
</evidence>
<dbReference type="Pfam" id="PF25034">
    <property type="entry name" value="Spectrin_SYNE1"/>
    <property type="match status" value="2"/>
</dbReference>
<feature type="compositionally biased region" description="Polar residues" evidence="15">
    <location>
        <begin position="160"/>
        <end position="180"/>
    </location>
</feature>
<name>A0ABD2X1R8_9HYME</name>
<dbReference type="PROSITE" id="PS50021">
    <property type="entry name" value="CH"/>
    <property type="match status" value="2"/>
</dbReference>
<dbReference type="GO" id="GO:0006997">
    <property type="term" value="P:nucleus organization"/>
    <property type="evidence" value="ECO:0007669"/>
    <property type="project" value="UniProtKB-ARBA"/>
</dbReference>
<evidence type="ECO:0000313" key="18">
    <source>
        <dbReference type="Proteomes" id="UP001627154"/>
    </source>
</evidence>
<dbReference type="FunFam" id="1.20.58.60:FF:000219">
    <property type="entry name" value="Uncharacterized protein, isoform J"/>
    <property type="match status" value="1"/>
</dbReference>
<dbReference type="EMBL" id="JBJJXI010000059">
    <property type="protein sequence ID" value="KAL3398772.1"/>
    <property type="molecule type" value="Genomic_DNA"/>
</dbReference>
<evidence type="ECO:0000256" key="3">
    <source>
        <dbReference type="ARBA" id="ARBA00004245"/>
    </source>
</evidence>
<evidence type="ECO:0000256" key="1">
    <source>
        <dbReference type="ARBA" id="ARBA00004126"/>
    </source>
</evidence>
<comment type="similarity">
    <text evidence="4">Belongs to the nesprin family.</text>
</comment>
<dbReference type="SUPFAM" id="SSF46966">
    <property type="entry name" value="Spectrin repeat"/>
    <property type="match status" value="41"/>
</dbReference>
<evidence type="ECO:0000259" key="16">
    <source>
        <dbReference type="PROSITE" id="PS50021"/>
    </source>
</evidence>
<keyword evidence="9 14" id="KW-0175">Coiled coil</keyword>
<feature type="region of interest" description="Disordered" evidence="15">
    <location>
        <begin position="1"/>
        <end position="79"/>
    </location>
</feature>
<comment type="subcellular location">
    <subcellularLocation>
        <location evidence="3">Cytoplasm</location>
        <location evidence="3">Cytoskeleton</location>
    </subcellularLocation>
    <subcellularLocation>
        <location evidence="2">Cytoplasm</location>
        <location evidence="2">Myofibril</location>
        <location evidence="2">Sarcomere</location>
    </subcellularLocation>
    <subcellularLocation>
        <location evidence="1">Nucleus membrane</location>
    </subcellularLocation>
</comment>
<dbReference type="Proteomes" id="UP001627154">
    <property type="component" value="Unassembled WGS sequence"/>
</dbReference>
<dbReference type="FunFam" id="1.10.418.10:FF:000037">
    <property type="entry name" value="nesprin-1 isoform X1"/>
    <property type="match status" value="1"/>
</dbReference>
<feature type="coiled-coil region" evidence="14">
    <location>
        <begin position="6859"/>
        <end position="6960"/>
    </location>
</feature>
<dbReference type="FunFam" id="1.10.418.10:FF:000033">
    <property type="entry name" value="nesprin-1 isoform X1"/>
    <property type="match status" value="1"/>
</dbReference>
<dbReference type="Gene3D" id="1.10.418.10">
    <property type="entry name" value="Calponin-like domain"/>
    <property type="match status" value="2"/>
</dbReference>
<protein>
    <recommendedName>
        <fullName evidence="16">Calponin-homology (CH) domain-containing protein</fullName>
    </recommendedName>
</protein>
<feature type="coiled-coil region" evidence="14">
    <location>
        <begin position="3548"/>
        <end position="3575"/>
    </location>
</feature>
<reference evidence="17 18" key="1">
    <citation type="journal article" date="2024" name="bioRxiv">
        <title>A reference genome for Trichogramma kaykai: A tiny desert-dwelling parasitoid wasp with competing sex-ratio distorters.</title>
        <authorList>
            <person name="Culotta J."/>
            <person name="Lindsey A.R."/>
        </authorList>
    </citation>
    <scope>NUCLEOTIDE SEQUENCE [LARGE SCALE GENOMIC DNA]</scope>
    <source>
        <strain evidence="17 18">KSX58</strain>
    </source>
</reference>
<dbReference type="Pfam" id="PF00307">
    <property type="entry name" value="CH"/>
    <property type="match status" value="2"/>
</dbReference>
<dbReference type="PANTHER" id="PTHR47535">
    <property type="entry name" value="MUSCLE-SPECIFIC PROTEIN 300 KDA, ISOFORM G"/>
    <property type="match status" value="1"/>
</dbReference>
<evidence type="ECO:0000256" key="4">
    <source>
        <dbReference type="ARBA" id="ARBA00008619"/>
    </source>
</evidence>
<evidence type="ECO:0000256" key="6">
    <source>
        <dbReference type="ARBA" id="ARBA00022692"/>
    </source>
</evidence>
<keyword evidence="6" id="KW-0812">Transmembrane</keyword>
<dbReference type="GO" id="GO:0030017">
    <property type="term" value="C:sarcomere"/>
    <property type="evidence" value="ECO:0007669"/>
    <property type="project" value="UniProtKB-SubCell"/>
</dbReference>
<dbReference type="InterPro" id="IPR047291">
    <property type="entry name" value="CH_SYNE1_rpt2"/>
</dbReference>
<feature type="coiled-coil region" evidence="14">
    <location>
        <begin position="6398"/>
        <end position="6425"/>
    </location>
</feature>
<feature type="coiled-coil region" evidence="14">
    <location>
        <begin position="4036"/>
        <end position="4070"/>
    </location>
</feature>
<dbReference type="CDD" id="cd21243">
    <property type="entry name" value="CH_SYNE1_rpt2"/>
    <property type="match status" value="1"/>
</dbReference>
<feature type="region of interest" description="Disordered" evidence="15">
    <location>
        <begin position="110"/>
        <end position="181"/>
    </location>
</feature>
<sequence>MSGCDRPTGNGTPTVSPKHRAAVARGQSNSATNSGHQLLRERVSFFEQLNRSSSEDLTDHRGSADHRRSSSRASNSSFEESFERLVEEGELNGAKVVKFEKITVKKSLKEVSSTTSVLSTASSNGSNDNLPTRHHGTPTQARVRSPSEASDELFGYDDSAYQSHNQPTVTGETSKSSSAASFAWQPASEESLLGRQCPSPMDDRPAAEWYAEYSNQSFFGVTAGRIDYGRSKSQYDAHIAEIKDEQERVQKKTFINWINSCLSKRVPPLRISDLIEDLKDGTRLLALLEILSGERLSVEKGRNLRRPHFLSNINTALQFLQSKKIKLVNINASDLVDGRPPVVLGLIWTIILYFQIEENARALEYLGQAWGSQSSLESIGTQGSGASERRRQSTEKWKQGARKTLLQWVTNALPKNLGVEVRDFGESWRDGNAFLGIIDAIKTDLVNIPALKQSTNRTRLETAFGVAENELGIARLLDPEDVDVPKPDEKCIMTYVAQFLHKYPEPSGNGSQPLIGVQDEFNALMLWLNEKVKLLDRMDKTGNFSKNYQDYLQFKSEYNEKSLPYYRMQNLLDTPSMINISRESWRQLQNSWKQLENLMSRWQWLLDSSLPGELGEVGRWLAYAESLLSSDDDISEEMTEETASIISQKLEVHKKFFLDLPNVVEKFNRVKSSALARQVPIEQLQDISSRLDILPVRAAKRRIKLKFLEHKCCLVAFLYLIETRLKGWSVKYGGGKDVQQMLEQYKNFVSKNRIFQEFQKAYADMQQVIEEYKREGDIDHEESTKVDRFIKETGEKWKSISMDLRCVQSMLEELVIYWRRWSLLSNEFESWIFKAESMLNMPEEEKMEYFQDISVWKDKYQQLSDTVSLLIATSEDQVAIHLKSHYINLSQRWENLFAEAKQYMHAGDLIRNLKDYRTGVEKIEKWLESTEAALATSQLTSTERIKAYGERLKVLNEEKEEVEELFKDVSKKFQTLIQDVSREEVDKMMNSLKKVKEDLVRVRAMIPMQLHLYHQVLVQQESLEAGQREISAWLDDAEHLLSTHDLSGGREAAFSHLERHKAFFSRTPYYKSMLESKNKVFTNIMKSVDDGKKPEGDRNSVLSDLNDRFARVHQSAQLWEQRLYDGVKCWTQFRERERQISEWLSTAETLINDRNIDSRPSVEYHKNFFSDVNENWMHDLFNVAQDLRNLLPVEQRTPIDEILNLLQKRWKNILTFVPLHLMRLEFRLDEVAFHQYLKEIEMEINAEQQSLMKNEDASSILRRNKDFFVNHGKLIQAEKTLQMLKNIEASYRNKNPNDTSLKEAVQNAEQAWLQNVRRIENLNDQLRKVPEQWANYRQKFEEMSRWMDHIDTTVRTLLQEVNTLELFEKEKSVFQELCQETDNKQEDMKWLMQTLNSLTSNRSDHEASVEQHKLEQLIVRYKNLIPTIDITMTKTDTYSKSYTYRKEVHEVCTLLSKVREQTIEVPKVENPESLKNALVLQESYLHQLEQQRAHIVSMLQQGKDLLKDQYAPTFVSSNVQELEHSWNETYGQNIENLQTLKNSHKLWTSYDEQKEEILNLISQAEDDLQRLKEVKYYNASQVSADLHNQQEINSSMRKMATDMVRQLQETHSNLVQSTPLEKISDLNQDIINVEKSVDSTMLKYSQQIESLQSLHNRWSNFQRNMNDLHNWATQNAPQYISDIKSPSTSPNERVMKIEILENQIHEKVETLHVIEREFKTLVHDNDSNPQAHNLKMNLNHLQSTIDSLQKNILDQHETASRNLSTWKEYELRIQQLKPWIDQAEAQAASIGSKPTTLQQATDMLNFARCFEKQCNEHLPRLEQLTQISHQLGDKTVAPDEADSVHSRWQSIHDVAIETRTKLEKLVSHWTEFEKNIQDFNEWLTRSESLVGDQLSDTASNVNLEEKLNTLKEFNKEITDRQVQFITLTQVSDNISHSLTLEGATNLKGTVSELKSRASKLADTVRQEINKSSDSILARDEFQMRLSQFEHWILETQQNMAQMRNIHINNVEDDLQTTHAFLQDYSYEESEFKNICEGVSKLKSFSTPEEAAVLNDKFEMLKIHYRDLGNIMRDRIKRLEKWSELLNWNDETAAQINHFEYEADTRKPSIEDCDRLTSEVKTMQNKIKEWKEQVQIIDSWDIYITDKEKNPITAESLINNLEKQIISLESTLLSKRSNLQNLSSRWENFRKMQQKLTENILQTQNGLQELTYTVTNCEQLSPAIEKIAELNERHNLCIPAKDDLHQESMELLRDDQRSSTNIHVVLSSIDSNWEKVHELLHEQRNKYAELEGVWKQYVEANDKLNAFIEESVNLSNSVKSVPCDLHQASSAVETQKRALETLKKGKVYLEKVDSKSQQILKEASLMPNFNHDSIESNVSNVHKKYQDTYSNIVEKIQLNETQVIIWKQINDAKEDLTRWLNDTTNILKTAQENVIDTENARAKLMKFRDELPAHQLLQQGILTKTEQLLKLNGGVGISTLASLNHVISEQFEVVESAANALEKITSNFAEQEKVIRLDLKKVNDIISKVREEVIKCDDLTGENVKIINRIKHCAEMKVELNTCDEILKKADDNIKQLATQYPSVLHSSLLKELQSLHERHNSITNHAEKVFVTLKAFLIKLYNEKFNYLQRMVSSCRDKVTWCEPDQNSDKYNLEVKLASLLEAEVEINDCNERKRETDKTLQLLSEVENPENLQKLQDEREKVHVDLEALKLVFQAVKKELEKNIQMWLRYEAMLQSVLQILKGDENRVRAESSTLFSMEDIETKQAEIGALQKEFKENRVEMNKLITFSNLLTEISPDSRIQQYINHLDARFEAIEKFIVQQISKLQELYINRIQYLKNLNELESLISKCEETLKIYEEIGGAKPMSFYQSRLNELKAFNEEKEKGQSLYNSTAEAAEALYPKINPEEREAVRSGLRILRSRLDNLTDKTNLIHKKVESDMMHRSSFEDKYSQVRQWILEAQGKLGSKQELLPTLQEKKVALLGYKTVAQDVKAHKSILMQLQERFQSMPDDESNSMINDMIESYDKLSEEVEDRVNVATKYVANHEAYQQTFDSMRDWISTIVNETSAYLDDTTVERETAKSSINFIENILQQREEGDRLIEDCNLQLNIILEQTSLQGHPTLMKAFEEQKKIWQDFLVKCDLFREKVNHLFDEWSEFQKIVEELEVWTKNIESQMKDQSLKSSEEAKVAHLQRLKSLEEEINAKAPAVNLAFEKSQAIETESELISRVSKQVTKYQALKNQIKEAVSRYELFSKEHNEFNQRYNHFVNWIQKLQGKLDKYSEIVGNLHALQERQKAIRDLVDIRSTENPKFESVIDLGERLYTHTSPDGREIIRQQLRNLRTLWDTFSDNLQATSQKLDLCLTQFSDFSNSHEQLNSWLHDVERAMLQHTIHKCTLEEKKALLQNHKIMHQEITSRQSLVEAVCEKAQQLVDQTKDSSLHVYLNSIKQLFNNIVTYSRDLLEHLEDCADKHNKFILQSKAFSDWLQGEKEKLLECNDLSGERTDISKKLALLTILKDGKEHGMEMIKKLKDAAEVLNNSTAPKGQEVIQNEISNLEAQLNQHIQDIDSSELKQNIALQKWKEFEEPLEKFMKWFREMEAAFRDHPLHPDIEGKQAQLKLFKEKREIIIQRESEIDQFVDKTHVLINSSGVERIKPLISQISNRYTSLLSLSKDVINRCIEMVEDHKNYNKKLSNTDAWLTPLEQHLLALNSDELIGNPEARNSRLQLLLSEQDQSQNYIENLVSAGERILPDTSSGGREIIRQQIRQIRERWENLTESIAEQQKKQGLQSLQWSSCQENLQQIYSWLDNMERTIKQEVSVMPSSLQEVRSKLIKGKTLQQEILSYKRVIESISEKANSLVQVSQLPVDIQDKVQVINQRFERLVENSTKGLVNLEAVLEVFQCFHDLQKSFKEYQKEQWDQLTSYSDFTGNKAALQSKLTKVIEIQDHLVEGEVKLNALEEHLSKCLSVVSPRSQESMERDLNNLRFDNKKFADSVTETIHSFEERIQQWNEYESSLERLLIWLMDAETLLKNYCLKNSIEEKEEQLERYQDLLKVMESRNADVLELVALGDHLEQVLLVNLRQNETEFDKMSDSSSDLINISGETRFSVSVQQITSRFQSVQSTAKELVKKCDQALMDHRNYIEKYKQCSERLAVAQQSYTAACNNISGTRQELMSHMDTIRDLLSRQSSMVFCVNSTVEAGERLYSTTGSDGREIIRQQLLDLQHILESLFDGITLTEREMQSKISRWSGFVESSETFNDWLKNVESHLQKGLELKATLDEKRAQLQIYRNALHDIQTHQQDLLDLKDKADSLPERSEKVDKALNELTNRHAAIMKKASGFVETYETYVSDHQKYSKAVLDTHEWLDATLNAVHVWGDIELDRVSLHTNLDRLQNLLQSFSDDEARVSRIRSLGEKVIPGTLESGQINIRSQMDSSQQEWESLLSTVKSTTEALKNKLQLWDEYEVMKEHCLSWLRDTDTKLHAVDLKSTLDEKKEQLEKLRNLQGEIRAKELEMDNVTERAHQLHKQSLRSSQISELGVKYQQLSVKVKDLNNRWQQYVMGHQEFDNQLSECNHWLDDIRAKLTYCSDLSASSQKDLEKKMEIIQDLLVYKESGFAKIQKIVELAQGVLANTATAGHSKINEAVAKLQEQWSSLASKMLETKTNLDDSINKWAGLLEQIQNINKTVELMEGSYEEISTYQTTMSEKRSQLDKLRILEEKGRCENIEVDGLKSKVEEMIASGQQSTAASQAKDILNKFDDLFGKIKSILSERQDQYKHHKLYKEAHDDLIGWLNRAREKIPSSKQRSLSDKLAIENAVAPLESLMNKKAQGELMVEQLQHTGQVVCVSTSPQGQEVIRNEIRALTESFESLYKEIQHQKDQLEFTVGLWRDFKDEYERLSDWLQQSDILIKAQKNSLLPDVKEKEKQVKEVKEILSNLSKGQDQIDKFNKSAAALQATPLESYVNNQLRHLNSRYQVQVNLAKDVLQKVETNFAHHREYENNLGKTRDWINNAKQIIRQGTDAGSTSSREELQERLDKIQELLRKREEGQNLVHLTVNSGEKVLRNTRSDGREQIATNLKEIQNDWERLVKKISTTKVHLETSLLQWADYSSSYSQLQQWINDREAKLQQACEQKVSKARKGVAGLNSLAIGERKANLRQTNSIVQDIVAFEPMIQSVTTKAEDLQQATPATEISIKYETLSKQAQELYAKQKETVELHQAFIDSGNEFIQWIRVAKERLGKCSEPTGDKDSLASKISLLKVLENDLPEGQKKLQKALEHGNAACQIADNEEKEIIEEEVALLQEEYDNYVDSLSNTKNLLEIGIVKWTEYEDQFSEAAEWLSQTEKLVQSFNKLQDSLEEKKNVLEQFQGHLQTLFDWQKDLDRLNMRAQMLLETCADTRISNAVTQLTTKYNALLSLAKEIMRRLELHYQEHQQHNTLYQECQDWIDRTRDKLNECKEIPNSLMEINSKLHTCKMIRQSLEQGQNKLRYALELKEKVIMNTEHSGALKIRENTDNLKSDFDKLLNDVEEIRQRLAIRAGVLEELNKVHRMLVDWLEEVESNIQVDQAYRNDLSEKRALLEKYKTVQRDMLGHSENIEKFKLRLADDTISQRTPYDETVAKYEELWKLAAHKIQNLESQVKDHETYQHAFNEASDWVRRMKIDLQQYSITHGEREKVAEREGKVKQMIANLPEGQSLISKVIETSQTVLNTTGQEGQDTINHDVEQLQDDWQHLQHLCQEAEKTLSDCLLTWSQFIAILENMQKWIDQFRIKINNEQAKENKTPEDLERCKSLIEEALRQKPTLEDLNDKCELLMEMSVCNWAREKTVQLQSAYTGLLTDAQGLVSKVEKNLSDHTEFLKAKKELGDWLWTAHNSVQDCVGVGDVNWAKDKLGITKDVVRKIGEGSQLLSCLQNVFAKAINTAPSDQQEELRNDMSELRSSWEQLTMDLNTVQAQLKSIIHRWEDFYETRNQFEKWLNQTEEILNAVPNTKGELGEMKTYLEKYKHINEEVRSKKSDLDHLVSEAAELSHWAKDDTAEKQVDILKSRWASLEDFVHIRKNMIDEEIKEYNAYHLGLQDIEKWLLQVSFQLMAHNSLYIVSKEQTLEQISTHQALLTEIRNYESVLDELKTKGEEQILTYEESNPQIRPTISTQLENVRESYKSLLTTALQIESRLNESLSKFQEYENTLESILNNLDEYEPQVIEHQNASLDTLELAEENLASSKVLYNKLLSEKARLALAVEACEAAAACLSRPGSPLDSPSVPIPAKEMEVRTRLDDVIDQFDAASPVRRIKALLNNVQENGCFDQLSSLCEKMQSHLSNVLKTVNELEDQTRQRNALVTWINQQRALCVEWKFRPVKLRAEAAQSELQTMNDLLTSVGEKRHQAEAEQMIRANGQDNDIEENLDKLEAELIDAIASKQASHELIQKYRNELQDIHSWFDALSKKIDVIEKGSGLTISQKITSLKEITSEFEVQGPNRIGEVKKLAEQVMDSVSNLDSQQIEEQMKSVERRQGEISKKLQRKAQVLEMTAQGIDATRREIEENREWISEKKRIARSDEPLGYESRQADERLLSLKSILKEAESKKSLSDSFEKRVGNMQNELETTEQQQLETETKALRCEQAELCSILREEISAATAAVETRRKLENDLEKARLWIKATSNDLKKLSGYLPLKASKVEEDIKQHSGLVSEIRRFSEGSLKDLLKHGNAMLRECNEGDRQRLQALLDKVNEEYQELQKEAHEKQAALADLLQGRKAFESELDKCQRWITEAEVATAAELRKSSIDVLREQLAKYDRLKKEAKEYADDIEKIVQQGKSILPTISDADKQELSEQLKNMREQHSRVAGVINERSAALQKNIDEAEEVAARVAEAVQFMTTIQEELQDLNKPIGSRVEDVEGMLAAYERILDDLKTSKAKLSDLGSSNVGELHGVISQQDDLIRTLEAQISKLRQLLLLRQQFIALVTEIMTFIAKYTEIVRDIEKGYQTTEEKIKKYEDVIVKIQECEATLASATDKGQQIAVEGSAADKNNITEQLQSLKQQLQTLRRAVENQREKHEQAAAEHRRLANELADILDFLEGKEKEVKTRPLLERHSESVEAELEKHKVLCKSVNEYLDKIKEIKESMKHEDGMPGSLKEMFSEAVSLLTSLPREMEERENYLESNKQMRTDYATLREKLHGWVREAEIRLESDKDGLDFENILSDLEEHKIYFSSEASIRELVSQQIQQAADKIWPSLSTAEQEELSAEQQHHTQLLKNTLNTAKSHRARLEQGAETWRDYSQTLERVKAVIARTRFTDEPVSTLAGLQFNIQKITHALNDIQNQHYELDLYNERSKEIIQQADGANKRHIEKQLEEISNEWQQLVSSLETRQNALEALSKHWEELEAKWSGTETKLTAIDERGKLVDTVVRSKQHLLDTIKALNELTSEAETLRSDAQEVRDLAGPILSYLAAFTEKPARALEERIDKLSSAVDKLVDLLQSKSEESKEDLQSLRRVDEALDQHRECLESILERITSVHVYDSNQEAVERELSDIGRELDSELEALRRISEDTKTRYQNSQQLIPIDLGQKLAALELRAEDTSQAMEEKQRAQKRAKTTRTDYLADADELQKWLREAELKVQDRSCEPSKMMEHLRQIQSELAPITDKLERMSKNGKTIVDNTKDEEEKQTITTTIAGITEQLAQVKSWLDEKKQQVGDTLDAWQRFLTLLEAVKAWTAEKRVFLQEPLRLSSLSQARQKLHEYATAVKSCKHVNKNLSDMGRELESISQVTSVGDLPYRLTEVEEAKVEVEGHLLERNALLQETSEEWEQCERKMKEVKVWLDKARQSLDSAQNKKKPLRDQHAIREKMLSDVTIQKTKVSMSVEKLQVHFRSGIGGDSRVVESADEIVAELNVLNETVKEQTASLEACLAQLDKYHQEIQQLRQQIVQVEQQLRTVLSPTYSSNDREKAQQEQQTYQERIKSLQSKIQARSERSKLLLQRGTPDAELLEP</sequence>
<feature type="coiled-coil region" evidence="14">
    <location>
        <begin position="4489"/>
        <end position="4560"/>
    </location>
</feature>
<evidence type="ECO:0000256" key="9">
    <source>
        <dbReference type="ARBA" id="ARBA00023054"/>
    </source>
</evidence>
<dbReference type="InterPro" id="IPR047290">
    <property type="entry name" value="CH_SYNE1_rpt1"/>
</dbReference>
<feature type="coiled-coil region" evidence="14">
    <location>
        <begin position="6181"/>
        <end position="6240"/>
    </location>
</feature>
<feature type="coiled-coil region" evidence="14">
    <location>
        <begin position="945"/>
        <end position="972"/>
    </location>
</feature>
<feature type="coiled-coil region" evidence="14">
    <location>
        <begin position="1697"/>
        <end position="1751"/>
    </location>
</feature>
<dbReference type="SUPFAM" id="SSF47576">
    <property type="entry name" value="Calponin-homology domain, CH-domain"/>
    <property type="match status" value="1"/>
</dbReference>
<feature type="coiled-coil region" evidence="14">
    <location>
        <begin position="6719"/>
        <end position="6760"/>
    </location>
</feature>
<dbReference type="InterPro" id="IPR002017">
    <property type="entry name" value="Spectrin_repeat"/>
</dbReference>
<keyword evidence="13" id="KW-0539">Nucleus</keyword>
<comment type="caution">
    <text evidence="17">The sequence shown here is derived from an EMBL/GenBank/DDBJ whole genome shotgun (WGS) entry which is preliminary data.</text>
</comment>
<dbReference type="InterPro" id="IPR018159">
    <property type="entry name" value="Spectrin/alpha-actinin"/>
</dbReference>
<dbReference type="CDD" id="cd00176">
    <property type="entry name" value="SPEC"/>
    <property type="match status" value="8"/>
</dbReference>
<feature type="region of interest" description="Disordered" evidence="15">
    <location>
        <begin position="7946"/>
        <end position="7965"/>
    </location>
</feature>
<dbReference type="GO" id="GO:0007097">
    <property type="term" value="P:nuclear migration"/>
    <property type="evidence" value="ECO:0007669"/>
    <property type="project" value="UniProtKB-ARBA"/>
</dbReference>
<dbReference type="PROSITE" id="PS00019">
    <property type="entry name" value="ACTININ_1"/>
    <property type="match status" value="1"/>
</dbReference>
<keyword evidence="11" id="KW-0009">Actin-binding</keyword>
<feature type="domain" description="Calponin-homology (CH)" evidence="16">
    <location>
        <begin position="399"/>
        <end position="504"/>
    </location>
</feature>
<dbReference type="GO" id="GO:0031965">
    <property type="term" value="C:nuclear membrane"/>
    <property type="evidence" value="ECO:0007669"/>
    <property type="project" value="UniProtKB-SubCell"/>
</dbReference>
<evidence type="ECO:0000256" key="5">
    <source>
        <dbReference type="ARBA" id="ARBA00022490"/>
    </source>
</evidence>
<dbReference type="Pfam" id="PF00435">
    <property type="entry name" value="Spectrin"/>
    <property type="match status" value="5"/>
</dbReference>